<accession>A0A8H7E1Z7</accession>
<gene>
    <name evidence="1" type="ORF">GJ744_003643</name>
</gene>
<evidence type="ECO:0000313" key="1">
    <source>
        <dbReference type="EMBL" id="KAF7503531.1"/>
    </source>
</evidence>
<comment type="caution">
    <text evidence="1">The sequence shown here is derived from an EMBL/GenBank/DDBJ whole genome shotgun (WGS) entry which is preliminary data.</text>
</comment>
<name>A0A8H7E1Z7_9EURO</name>
<dbReference type="PANTHER" id="PTHR42699">
    <property type="match status" value="1"/>
</dbReference>
<dbReference type="GO" id="GO:0019346">
    <property type="term" value="P:transsulfuration"/>
    <property type="evidence" value="ECO:0007669"/>
    <property type="project" value="TreeGrafter"/>
</dbReference>
<proteinExistence type="predicted"/>
<sequence>MGIESLASATVHALALGVPQPPQSPHAVSVSYPTWQSVISWGKREKWVMQKMQTGYPRFFIHRIIQKLSRDVLTRLQTTDDGTSCMIFPTQSGAARCLAELKASDPDDSVLEIARFALPSSLRPSGSDDAYWTTFYAVLYPTSLSRDAAAFWRDTGDGITSRHAEYCHARLDYLESESANISLRTQPLKSNMMDAGPSLTPIRSAFAEKRVIESFIAKLATSEQAGQPCVSFRDVFLYSKGMSAVSAVARALASLSDKSDAVAYG</sequence>
<reference evidence="1" key="1">
    <citation type="submission" date="2020-02" db="EMBL/GenBank/DDBJ databases">
        <authorList>
            <person name="Palmer J.M."/>
        </authorList>
    </citation>
    <scope>NUCLEOTIDE SEQUENCE</scope>
    <source>
        <strain evidence="1">EPUS1.4</strain>
        <tissue evidence="1">Thallus</tissue>
    </source>
</reference>
<dbReference type="GO" id="GO:0003962">
    <property type="term" value="F:cystathionine gamma-synthase activity"/>
    <property type="evidence" value="ECO:0007669"/>
    <property type="project" value="TreeGrafter"/>
</dbReference>
<evidence type="ECO:0000313" key="2">
    <source>
        <dbReference type="Proteomes" id="UP000606974"/>
    </source>
</evidence>
<protein>
    <submittedName>
        <fullName evidence="1">Uncharacterized protein</fullName>
    </submittedName>
</protein>
<organism evidence="1 2">
    <name type="scientific">Endocarpon pusillum</name>
    <dbReference type="NCBI Taxonomy" id="364733"/>
    <lineage>
        <taxon>Eukaryota</taxon>
        <taxon>Fungi</taxon>
        <taxon>Dikarya</taxon>
        <taxon>Ascomycota</taxon>
        <taxon>Pezizomycotina</taxon>
        <taxon>Eurotiomycetes</taxon>
        <taxon>Chaetothyriomycetidae</taxon>
        <taxon>Verrucariales</taxon>
        <taxon>Verrucariaceae</taxon>
        <taxon>Endocarpon</taxon>
    </lineage>
</organism>
<keyword evidence="2" id="KW-1185">Reference proteome</keyword>
<dbReference type="AlphaFoldDB" id="A0A8H7E1Z7"/>
<dbReference type="OrthoDB" id="10047078at2759"/>
<dbReference type="InterPro" id="IPR051750">
    <property type="entry name" value="Trans-sulfuration_enzymes"/>
</dbReference>
<dbReference type="EMBL" id="JAACFV010000173">
    <property type="protein sequence ID" value="KAF7503531.1"/>
    <property type="molecule type" value="Genomic_DNA"/>
</dbReference>
<dbReference type="PANTHER" id="PTHR42699:SF1">
    <property type="entry name" value="CYSTATHIONINE GAMMA-SYNTHASE-RELATED"/>
    <property type="match status" value="1"/>
</dbReference>
<dbReference type="Proteomes" id="UP000606974">
    <property type="component" value="Unassembled WGS sequence"/>
</dbReference>